<protein>
    <submittedName>
        <fullName evidence="1">ORF15</fullName>
    </submittedName>
</protein>
<dbReference type="AlphaFoldDB" id="Q8RMJ4"/>
<reference evidence="1" key="1">
    <citation type="journal article" date="2003" name="Plasmid">
        <title>Insights into the genetic organization of the Corynebacterium diphtheriae erythromycin resistance plasmid pNG2 deduced from its complete nucleotide sequence.</title>
        <authorList>
            <person name="Tauch A."/>
            <person name="Bischoff N."/>
            <person name="Kalinowski J."/>
            <person name="Puehler A."/>
        </authorList>
    </citation>
    <scope>NUCLEOTIDE SEQUENCE</scope>
    <source>
        <strain evidence="1">S601</strain>
        <plasmid evidence="1">pNG2</plasmid>
    </source>
</reference>
<accession>Q8RMJ4</accession>
<organism evidence="1">
    <name type="scientific">Corynebacterium diphtheriae</name>
    <dbReference type="NCBI Taxonomy" id="1717"/>
    <lineage>
        <taxon>Bacteria</taxon>
        <taxon>Bacillati</taxon>
        <taxon>Actinomycetota</taxon>
        <taxon>Actinomycetes</taxon>
        <taxon>Mycobacteriales</taxon>
        <taxon>Corynebacteriaceae</taxon>
        <taxon>Corynebacterium</taxon>
    </lineage>
</organism>
<proteinExistence type="predicted"/>
<name>Q8RMJ4_CORDP</name>
<sequence length="96" mass="10634">MSRGRPIVETMSFLIEYNEPRDLSLIDTSPAKLEGDCYEVASALRAAARFLEVLNQLPGTPAVRDWQGDADELINIAKALTDDAAEFFSDQDSQQN</sequence>
<keyword evidence="1" id="KW-0614">Plasmid</keyword>
<evidence type="ECO:0000313" key="1">
    <source>
        <dbReference type="EMBL" id="AAM12774.1"/>
    </source>
</evidence>
<dbReference type="EMBL" id="AF492560">
    <property type="protein sequence ID" value="AAM12774.1"/>
    <property type="molecule type" value="Genomic_DNA"/>
</dbReference>
<geneLocation type="plasmid" evidence="1">
    <name>pNG2</name>
</geneLocation>